<dbReference type="PROSITE" id="PS50123">
    <property type="entry name" value="CHER"/>
    <property type="match status" value="1"/>
</dbReference>
<evidence type="ECO:0000259" key="1">
    <source>
        <dbReference type="PROSITE" id="PS50123"/>
    </source>
</evidence>
<reference evidence="2 3" key="1">
    <citation type="submission" date="2018-03" db="EMBL/GenBank/DDBJ databases">
        <title>Genomic Encyclopedia of Archaeal and Bacterial Type Strains, Phase II (KMG-II): from individual species to whole genera.</title>
        <authorList>
            <person name="Goeker M."/>
        </authorList>
    </citation>
    <scope>NUCLEOTIDE SEQUENCE [LARGE SCALE GENOMIC DNA]</scope>
    <source>
        <strain evidence="2 3">DSM 100346</strain>
    </source>
</reference>
<organism evidence="2 3">
    <name type="scientific">Dyadobacter jejuensis</name>
    <dbReference type="NCBI Taxonomy" id="1082580"/>
    <lineage>
        <taxon>Bacteria</taxon>
        <taxon>Pseudomonadati</taxon>
        <taxon>Bacteroidota</taxon>
        <taxon>Cytophagia</taxon>
        <taxon>Cytophagales</taxon>
        <taxon>Spirosomataceae</taxon>
        <taxon>Dyadobacter</taxon>
    </lineage>
</organism>
<dbReference type="PRINTS" id="PR00996">
    <property type="entry name" value="CHERMTFRASE"/>
</dbReference>
<dbReference type="InterPro" id="IPR022642">
    <property type="entry name" value="CheR_C"/>
</dbReference>
<dbReference type="PANTHER" id="PTHR24422">
    <property type="entry name" value="CHEMOTAXIS PROTEIN METHYLTRANSFERASE"/>
    <property type="match status" value="1"/>
</dbReference>
<protein>
    <submittedName>
        <fullName evidence="2">Chemotaxis protein methyltransferase CheR</fullName>
    </submittedName>
</protein>
<dbReference type="SUPFAM" id="SSF53335">
    <property type="entry name" value="S-adenosyl-L-methionine-dependent methyltransferases"/>
    <property type="match status" value="1"/>
</dbReference>
<dbReference type="Pfam" id="PF03705">
    <property type="entry name" value="CheR_N"/>
    <property type="match status" value="1"/>
</dbReference>
<dbReference type="EMBL" id="QGDT01000003">
    <property type="protein sequence ID" value="PWJ58851.1"/>
    <property type="molecule type" value="Genomic_DNA"/>
</dbReference>
<dbReference type="Gene3D" id="3.40.50.150">
    <property type="entry name" value="Vaccinia Virus protein VP39"/>
    <property type="match status" value="1"/>
</dbReference>
<dbReference type="GO" id="GO:0032259">
    <property type="term" value="P:methylation"/>
    <property type="evidence" value="ECO:0007669"/>
    <property type="project" value="UniProtKB-KW"/>
</dbReference>
<keyword evidence="2" id="KW-0808">Transferase</keyword>
<accession>A0A316AMX8</accession>
<sequence length="269" mass="31253">MISDQELNILLEDIYRHYGYDFIGYSKASLIRRVKRICNMDKFGNLTELRHRLFEDDSYVKRFIEELTVNVTEMFRDPSFYRALRQEVIPALATKPFIRIWHAGCSTGEEIFSMAILLEEANILDKALIYGTDLNATVLENVKRGMVPLDQMKKYSENYIASGGQQDFSSYYTAHYGQAKLLSRLTDKVIISTHNLVSDSSFNEFDLIICRNVLIYFNKDLQERVLQLFESSISTLGFLALGSKETIRFSAIDGNFRKLNQEKIWRKTK</sequence>
<dbReference type="SMART" id="SM00138">
    <property type="entry name" value="MeTrc"/>
    <property type="match status" value="1"/>
</dbReference>
<dbReference type="InterPro" id="IPR022641">
    <property type="entry name" value="CheR_N"/>
</dbReference>
<evidence type="ECO:0000313" key="2">
    <source>
        <dbReference type="EMBL" id="PWJ58851.1"/>
    </source>
</evidence>
<dbReference type="InterPro" id="IPR000780">
    <property type="entry name" value="CheR_MeTrfase"/>
</dbReference>
<keyword evidence="3" id="KW-1185">Reference proteome</keyword>
<dbReference type="OrthoDB" id="9816309at2"/>
<dbReference type="GO" id="GO:0008757">
    <property type="term" value="F:S-adenosylmethionine-dependent methyltransferase activity"/>
    <property type="evidence" value="ECO:0007669"/>
    <property type="project" value="InterPro"/>
</dbReference>
<gene>
    <name evidence="2" type="ORF">CLV98_103218</name>
</gene>
<dbReference type="PANTHER" id="PTHR24422:SF8">
    <property type="entry name" value="CHEMOTAXIS PROTEIN"/>
    <property type="match status" value="1"/>
</dbReference>
<dbReference type="Pfam" id="PF01739">
    <property type="entry name" value="CheR"/>
    <property type="match status" value="1"/>
</dbReference>
<dbReference type="Proteomes" id="UP000245880">
    <property type="component" value="Unassembled WGS sequence"/>
</dbReference>
<dbReference type="InterPro" id="IPR050903">
    <property type="entry name" value="Bact_Chemotaxis_MeTrfase"/>
</dbReference>
<feature type="domain" description="CheR-type methyltransferase" evidence="1">
    <location>
        <begin position="1"/>
        <end position="269"/>
    </location>
</feature>
<keyword evidence="2" id="KW-0489">Methyltransferase</keyword>
<name>A0A316AMX8_9BACT</name>
<dbReference type="SUPFAM" id="SSF47757">
    <property type="entry name" value="Chemotaxis receptor methyltransferase CheR, N-terminal domain"/>
    <property type="match status" value="1"/>
</dbReference>
<dbReference type="RefSeq" id="WP_109674020.1">
    <property type="nucleotide sequence ID" value="NZ_QGDT01000003.1"/>
</dbReference>
<evidence type="ECO:0000313" key="3">
    <source>
        <dbReference type="Proteomes" id="UP000245880"/>
    </source>
</evidence>
<proteinExistence type="predicted"/>
<dbReference type="AlphaFoldDB" id="A0A316AMX8"/>
<comment type="caution">
    <text evidence="2">The sequence shown here is derived from an EMBL/GenBank/DDBJ whole genome shotgun (WGS) entry which is preliminary data.</text>
</comment>
<dbReference type="InterPro" id="IPR029063">
    <property type="entry name" value="SAM-dependent_MTases_sf"/>
</dbReference>